<comment type="caution">
    <text evidence="2">The sequence shown here is derived from an EMBL/GenBank/DDBJ whole genome shotgun (WGS) entry which is preliminary data.</text>
</comment>
<dbReference type="AlphaFoldDB" id="A0AAW4VSM1"/>
<protein>
    <submittedName>
        <fullName evidence="2">Asp23/Gls24 family envelope stress response protein</fullName>
    </submittedName>
</protein>
<dbReference type="Pfam" id="PF03780">
    <property type="entry name" value="Asp23"/>
    <property type="match status" value="1"/>
</dbReference>
<dbReference type="RefSeq" id="WP_110435518.1">
    <property type="nucleotide sequence ID" value="NZ_DBEZDI010000114.1"/>
</dbReference>
<accession>A0AAW4VSM1</accession>
<gene>
    <name evidence="2" type="ORF">LKD22_02000</name>
</gene>
<proteinExistence type="inferred from homology"/>
<dbReference type="GeneID" id="98659192"/>
<dbReference type="PANTHER" id="PTHR34297:SF2">
    <property type="entry name" value="ASP23_GLS24 FAMILY ENVELOPE STRESS RESPONSE PROTEIN"/>
    <property type="match status" value="1"/>
</dbReference>
<organism evidence="2 3">
    <name type="scientific">Agathobaculum butyriciproducens</name>
    <dbReference type="NCBI Taxonomy" id="1628085"/>
    <lineage>
        <taxon>Bacteria</taxon>
        <taxon>Bacillati</taxon>
        <taxon>Bacillota</taxon>
        <taxon>Clostridia</taxon>
        <taxon>Eubacteriales</taxon>
        <taxon>Butyricicoccaceae</taxon>
        <taxon>Agathobaculum</taxon>
    </lineage>
</organism>
<dbReference type="EMBL" id="JAJEPX010000002">
    <property type="protein sequence ID" value="MCC2175914.1"/>
    <property type="molecule type" value="Genomic_DNA"/>
</dbReference>
<name>A0AAW4VSM1_9FIRM</name>
<reference evidence="2 3" key="1">
    <citation type="submission" date="2021-10" db="EMBL/GenBank/DDBJ databases">
        <title>Anaerobic single-cell dispensing facilitates the cultivation of human gut bacteria.</title>
        <authorList>
            <person name="Afrizal A."/>
        </authorList>
    </citation>
    <scope>NUCLEOTIDE SEQUENCE [LARGE SCALE GENOMIC DNA]</scope>
    <source>
        <strain evidence="2 3">CLA-AA-H270</strain>
    </source>
</reference>
<dbReference type="PROSITE" id="PS51257">
    <property type="entry name" value="PROKAR_LIPOPROTEIN"/>
    <property type="match status" value="1"/>
</dbReference>
<comment type="similarity">
    <text evidence="1">Belongs to the asp23 family.</text>
</comment>
<evidence type="ECO:0000313" key="2">
    <source>
        <dbReference type="EMBL" id="MCC2175914.1"/>
    </source>
</evidence>
<evidence type="ECO:0000256" key="1">
    <source>
        <dbReference type="ARBA" id="ARBA00005721"/>
    </source>
</evidence>
<dbReference type="PANTHER" id="PTHR34297">
    <property type="entry name" value="HYPOTHETICAL CYTOSOLIC PROTEIN-RELATED"/>
    <property type="match status" value="1"/>
</dbReference>
<dbReference type="InterPro" id="IPR005531">
    <property type="entry name" value="Asp23"/>
</dbReference>
<evidence type="ECO:0000313" key="3">
    <source>
        <dbReference type="Proteomes" id="UP001298753"/>
    </source>
</evidence>
<keyword evidence="3" id="KW-1185">Reference proteome</keyword>
<dbReference type="Proteomes" id="UP001298753">
    <property type="component" value="Unassembled WGS sequence"/>
</dbReference>
<sequence>MTIKTDLGYIDITNEVLAGIAGYAASSCFGVKGMTIRSMSDGLAHLLGLENQSRGVKVTEAVDGGVNIDLHIAVEHGVNIATVCRSIIGEVRYHVERLTGVDVKNVDIYVESIKAD</sequence>